<dbReference type="InterPro" id="IPR002048">
    <property type="entry name" value="EF_hand_dom"/>
</dbReference>
<feature type="compositionally biased region" description="Pro residues" evidence="3">
    <location>
        <begin position="1551"/>
        <end position="1563"/>
    </location>
</feature>
<feature type="region of interest" description="Disordered" evidence="3">
    <location>
        <begin position="244"/>
        <end position="272"/>
    </location>
</feature>
<dbReference type="SUPFAM" id="SSF47473">
    <property type="entry name" value="EF-hand"/>
    <property type="match status" value="1"/>
</dbReference>
<feature type="compositionally biased region" description="Acidic residues" evidence="3">
    <location>
        <begin position="1001"/>
        <end position="1010"/>
    </location>
</feature>
<feature type="compositionally biased region" description="Basic and acidic residues" evidence="3">
    <location>
        <begin position="931"/>
        <end position="941"/>
    </location>
</feature>
<accession>A0ABQ9YLF6</accession>
<gene>
    <name evidence="5" type="ORF">BLNAU_500</name>
</gene>
<feature type="compositionally biased region" description="Basic and acidic residues" evidence="3">
    <location>
        <begin position="1810"/>
        <end position="1831"/>
    </location>
</feature>
<feature type="coiled-coil region" evidence="2">
    <location>
        <begin position="1921"/>
        <end position="1955"/>
    </location>
</feature>
<feature type="domain" description="EF-hand" evidence="4">
    <location>
        <begin position="1635"/>
        <end position="1670"/>
    </location>
</feature>
<feature type="region of interest" description="Disordered" evidence="3">
    <location>
        <begin position="462"/>
        <end position="505"/>
    </location>
</feature>
<dbReference type="PANTHER" id="PTHR34894">
    <property type="entry name" value="SAM-DEPENDENT METHYLTRANSFERASE RSMI, CONSERVED SITE"/>
    <property type="match status" value="1"/>
</dbReference>
<reference evidence="5 6" key="1">
    <citation type="journal article" date="2022" name="bioRxiv">
        <title>Genomics of Preaxostyla Flagellates Illuminates Evolutionary Transitions and the Path Towards Mitochondrial Loss.</title>
        <authorList>
            <person name="Novak L.V.F."/>
            <person name="Treitli S.C."/>
            <person name="Pyrih J."/>
            <person name="Halakuc P."/>
            <person name="Pipaliya S.V."/>
            <person name="Vacek V."/>
            <person name="Brzon O."/>
            <person name="Soukal P."/>
            <person name="Eme L."/>
            <person name="Dacks J.B."/>
            <person name="Karnkowska A."/>
            <person name="Elias M."/>
            <person name="Hampl V."/>
        </authorList>
    </citation>
    <scope>NUCLEOTIDE SEQUENCE [LARGE SCALE GENOMIC DNA]</scope>
    <source>
        <strain evidence="5">NAU3</strain>
        <tissue evidence="5">Gut</tissue>
    </source>
</reference>
<evidence type="ECO:0000256" key="2">
    <source>
        <dbReference type="SAM" id="Coils"/>
    </source>
</evidence>
<feature type="compositionally biased region" description="Low complexity" evidence="3">
    <location>
        <begin position="1288"/>
        <end position="1308"/>
    </location>
</feature>
<feature type="region of interest" description="Disordered" evidence="3">
    <location>
        <begin position="289"/>
        <end position="311"/>
    </location>
</feature>
<feature type="compositionally biased region" description="Polar residues" evidence="3">
    <location>
        <begin position="858"/>
        <end position="873"/>
    </location>
</feature>
<feature type="compositionally biased region" description="Polar residues" evidence="3">
    <location>
        <begin position="827"/>
        <end position="845"/>
    </location>
</feature>
<feature type="region of interest" description="Disordered" evidence="3">
    <location>
        <begin position="909"/>
        <end position="1010"/>
    </location>
</feature>
<feature type="compositionally biased region" description="Basic residues" evidence="3">
    <location>
        <begin position="1309"/>
        <end position="1327"/>
    </location>
</feature>
<feature type="region of interest" description="Disordered" evidence="3">
    <location>
        <begin position="1233"/>
        <end position="1377"/>
    </location>
</feature>
<keyword evidence="1" id="KW-0106">Calcium</keyword>
<evidence type="ECO:0000259" key="4">
    <source>
        <dbReference type="PROSITE" id="PS50222"/>
    </source>
</evidence>
<keyword evidence="6" id="KW-1185">Reference proteome</keyword>
<feature type="compositionally biased region" description="Polar residues" evidence="3">
    <location>
        <begin position="245"/>
        <end position="270"/>
    </location>
</feature>
<protein>
    <recommendedName>
        <fullName evidence="4">EF-hand domain-containing protein</fullName>
    </recommendedName>
</protein>
<feature type="region of interest" description="Disordered" evidence="3">
    <location>
        <begin position="1541"/>
        <end position="1571"/>
    </location>
</feature>
<evidence type="ECO:0000313" key="5">
    <source>
        <dbReference type="EMBL" id="KAK2964583.1"/>
    </source>
</evidence>
<feature type="compositionally biased region" description="Polar residues" evidence="3">
    <location>
        <begin position="909"/>
        <end position="925"/>
    </location>
</feature>
<feature type="compositionally biased region" description="Polar residues" evidence="3">
    <location>
        <begin position="798"/>
        <end position="811"/>
    </location>
</feature>
<evidence type="ECO:0000256" key="1">
    <source>
        <dbReference type="ARBA" id="ARBA00022837"/>
    </source>
</evidence>
<feature type="compositionally biased region" description="Basic residues" evidence="3">
    <location>
        <begin position="814"/>
        <end position="826"/>
    </location>
</feature>
<feature type="compositionally biased region" description="Basic and acidic residues" evidence="3">
    <location>
        <begin position="22"/>
        <end position="34"/>
    </location>
</feature>
<feature type="region of interest" description="Disordered" evidence="3">
    <location>
        <begin position="748"/>
        <end position="873"/>
    </location>
</feature>
<dbReference type="PROSITE" id="PS00018">
    <property type="entry name" value="EF_HAND_1"/>
    <property type="match status" value="1"/>
</dbReference>
<feature type="region of interest" description="Disordered" evidence="3">
    <location>
        <begin position="60"/>
        <end position="90"/>
    </location>
</feature>
<comment type="caution">
    <text evidence="5">The sequence shown here is derived from an EMBL/GenBank/DDBJ whole genome shotgun (WGS) entry which is preliminary data.</text>
</comment>
<evidence type="ECO:0000256" key="3">
    <source>
        <dbReference type="SAM" id="MobiDB-lite"/>
    </source>
</evidence>
<dbReference type="InterPro" id="IPR011992">
    <property type="entry name" value="EF-hand-dom_pair"/>
</dbReference>
<feature type="compositionally biased region" description="Low complexity" evidence="3">
    <location>
        <begin position="1194"/>
        <end position="1206"/>
    </location>
</feature>
<dbReference type="EMBL" id="JARBJD010000002">
    <property type="protein sequence ID" value="KAK2964583.1"/>
    <property type="molecule type" value="Genomic_DNA"/>
</dbReference>
<organism evidence="5 6">
    <name type="scientific">Blattamonas nauphoetae</name>
    <dbReference type="NCBI Taxonomy" id="2049346"/>
    <lineage>
        <taxon>Eukaryota</taxon>
        <taxon>Metamonada</taxon>
        <taxon>Preaxostyla</taxon>
        <taxon>Oxymonadida</taxon>
        <taxon>Blattamonas</taxon>
    </lineage>
</organism>
<keyword evidence="2" id="KW-0175">Coiled coil</keyword>
<feature type="region of interest" description="Disordered" evidence="3">
    <location>
        <begin position="1"/>
        <end position="48"/>
    </location>
</feature>
<proteinExistence type="predicted"/>
<feature type="region of interest" description="Disordered" evidence="3">
    <location>
        <begin position="1810"/>
        <end position="1888"/>
    </location>
</feature>
<dbReference type="PROSITE" id="PS50222">
    <property type="entry name" value="EF_HAND_2"/>
    <property type="match status" value="1"/>
</dbReference>
<feature type="region of interest" description="Disordered" evidence="3">
    <location>
        <begin position="1186"/>
        <end position="1218"/>
    </location>
</feature>
<sequence length="2044" mass="232499">MERERIREQRKEVKKAVNRTEQVIKHTPYKELRQHNPLSNVQGPALLSETPFTKAEKQNLGLDQIPSSPRRGVSSDFPAEPPPASPRRSNLDQFLPKAFLNAGISPNAKKPKNDFEAKHRDALWSRGAFADHAHVTRDELINMDLELDKAMLKFSAPTKIVERLNVLQEAGDELVRQVTIASNVRGRLLAKILMLLRGEGMKVMPMFYALQNMDEQMRLNEQQLEFRIKEKDDEINRLSDAYHTLRNNQRDSSTQDYSQPTPSRQNSNQGSDHDVTTLLIEIRHLKDALRESEEGRRKAEDHSMEQSDRSVELEELLSDMSNKNAKLTRAQKQLQDEIGRNISLITDLEQEVADLRNGKERMDVLMMQREEEFDARLQDAVRAALEKDRRQREMNKPHQVETGTTIDLTANRKQGLKEWVNGFWSHQVVSSQTEGWMDYDALKEALSTTTHENERLTKELNHLRNSLDEEKRRRDEEKKALKGKEKEMDSLTSQRQRELDEKEKNLNQREFELDTRDKHYQARQADWNQKMDEEFSKVTALKRAIDSKQKDLENKQLELDQLQNDFNQKRLTLSDEDLKRRNELQQEERRIADLLAKLKHDQDEFALFSQQHEAKLNEMKTEMERREAIQLKDFQKKKAELATEEAALDTARKELGEKEERSRERERELNERERNLIERERLLVEKEEELGQREKMLEMREKHLLERETALKELERNNRKLREDLDQREDALRNREAELEKKLKELLDKEKNLEGKSPRGRGISTATNEDGDSETKSPTAQRPTSRTRRRLEKDSALPTDSATSKNEQYSPTVKAKRPASPRRPKSASRQTQLSASQTLEPSQDLDQTRPISPKSKTHQSPQRSTKSAGTQIGVQTDSLLGRLIYLTESTRTDLDQLEDAVLHKLQMFNPSQQSPIANRQTPQSRRQPRLVGRDDPSDTVKKTSPQDGDEERLNLKGTQIHRRPDHGDDFDEHKPYDNEEDNFDQPHQSNRKAVGLSGFDGLDDELNNENDENDLESAIVAKMRDKPITDDDAYRLQQFTMMNIQRMNDLRDALKHLNQPSTTPALDEQAIRLDERKKVEKEFRDNLLLGTLTGKGQNNLLNSIRPHDLMKMTGTLKLGGNLPTSRFGGTGLMQRTLSHQLGPAPKTDTVSLGLADKEQEGEDEDEIVTQDTFLKTGTMKKLNLTINVPDGKSKTGSGTSTSTMKTIPDQDDDEEENGRGGFLAIQNVSLGINLPQRTKDPANVIGKGKKGPKDGNQDNDQSDISLGEIESEGESNDESEEESDSAQSTLSSSVISDKSKQSPSPKSKTPSKGKGKTTRNGKEKTRKIVVAALAPYTPFEPKSKPKLPKQPKQKNAPVPSDVSNYSGPLRSLMSGKASSHKRKPLSWLQRLINMLYEEKIANDAACDRRSVYRQPFPAHVFQWITQRYGIKRLMEMVGWEMLNTVDKYKTTKEEVALFSHFVDGDMDIGHVSFYLLARMLTQTVKSANDAVTTSTAQRAENKLPTKLAISIAALFFSYTSEKQWRDIYRSILGFASKTSQLQVGSSDGTNPVPPTPTEAPTPLSPTRNPKSARLQAFPSPFDIQTSDQSIQSNDSVKPKGRVNIFSTAAIPTTSTINLDTFLSVLVRLYDQQYSFFVPFVQSVFEGVDSDKDGMITREEFEDLCFELSPLLSKKEPLKLYNSVFGDSAHNSRPPKLSLEQVQDIVRDAELFRKNICGSLFIGTEDAVSSRMALFVNIMLQPFRSSTLARSSLPTHKSASPLYAAMAAKKSKSVPRQIPLAEQLVPLMMVFGGVSNNDKATDVFKYAKEGDRRGGERKKLEKVAERERDKLKQHSPQESGDPKLSRSPSAPQVKPAPTKESAEGKQDKSRPSKASPKKESKQEPSKSVGRVMSSVLVKKWTEIGTHFEENTEKLFESLDWVIGDVEEKKANKHRRINTLRNELEPYRAEVDSLIDDLRKGEEDSTKLMSALNAIRRWIGALNEITANAEQTLLMTGVDEASVPRLLQLLLSQTEQEINLLWKVAQIRESVLKTALDDDMIEIPSD</sequence>
<feature type="compositionally biased region" description="Basic and acidic residues" evidence="3">
    <location>
        <begin position="748"/>
        <end position="757"/>
    </location>
</feature>
<feature type="compositionally biased region" description="Acidic residues" evidence="3">
    <location>
        <begin position="1269"/>
        <end position="1284"/>
    </location>
</feature>
<evidence type="ECO:0000313" key="6">
    <source>
        <dbReference type="Proteomes" id="UP001281761"/>
    </source>
</evidence>
<feature type="compositionally biased region" description="Basic and acidic residues" evidence="3">
    <location>
        <begin position="1"/>
        <end position="15"/>
    </location>
</feature>
<dbReference type="InterPro" id="IPR018247">
    <property type="entry name" value="EF_Hand_1_Ca_BS"/>
</dbReference>
<dbReference type="PANTHER" id="PTHR34894:SF5">
    <property type="entry name" value="EF-HAND DOMAIN-CONTAINING PROTEIN"/>
    <property type="match status" value="1"/>
</dbReference>
<dbReference type="Proteomes" id="UP001281761">
    <property type="component" value="Unassembled WGS sequence"/>
</dbReference>
<feature type="region of interest" description="Disordered" evidence="3">
    <location>
        <begin position="650"/>
        <end position="670"/>
    </location>
</feature>
<name>A0ABQ9YLF6_9EUKA</name>
<feature type="compositionally biased region" description="Basic and acidic residues" evidence="3">
    <location>
        <begin position="965"/>
        <end position="977"/>
    </location>
</feature>
<feature type="compositionally biased region" description="Basic and acidic residues" evidence="3">
    <location>
        <begin position="1859"/>
        <end position="1883"/>
    </location>
</feature>